<name>A0A9W4XR39_9PLEO</name>
<feature type="region of interest" description="Disordered" evidence="1">
    <location>
        <begin position="155"/>
        <end position="246"/>
    </location>
</feature>
<comment type="caution">
    <text evidence="2">The sequence shown here is derived from an EMBL/GenBank/DDBJ whole genome shotgun (WGS) entry which is preliminary data.</text>
</comment>
<feature type="compositionally biased region" description="Basic and acidic residues" evidence="1">
    <location>
        <begin position="183"/>
        <end position="205"/>
    </location>
</feature>
<feature type="compositionally biased region" description="Acidic residues" evidence="1">
    <location>
        <begin position="206"/>
        <end position="217"/>
    </location>
</feature>
<accession>A0A9W4XR39</accession>
<proteinExistence type="predicted"/>
<keyword evidence="3" id="KW-1185">Reference proteome</keyword>
<dbReference type="PANTHER" id="PTHR40644:SF1">
    <property type="entry name" value="UPF0653 PROTEIN C607.02C"/>
    <property type="match status" value="1"/>
</dbReference>
<dbReference type="OrthoDB" id="5876637at2759"/>
<protein>
    <submittedName>
        <fullName evidence="2">Uncharacterized protein</fullName>
    </submittedName>
</protein>
<dbReference type="Proteomes" id="UP001152607">
    <property type="component" value="Unassembled WGS sequence"/>
</dbReference>
<evidence type="ECO:0000256" key="1">
    <source>
        <dbReference type="SAM" id="MobiDB-lite"/>
    </source>
</evidence>
<sequence>MPHKHKRKAEDHDEKNFNLPPTEYAAPLAVRKSGGGPNAKPAAKKRKVATIEGYGADDTPKAFARLMAFSKTGKRRSGLDDGKVKKGKKNNGNDKSKAHAGSTSQKNAAAASAEAVEVEKETTVDSEAQPAQPKLKIMPGESLADFRQRVNQALPLGSINRNGKKIMGLNDHRVTKHERKLKRLQEGWRKEEARIRDKEQEARELAEEEEDEAEDLWEDKTADLPSDSGTGKKGKKKKGKRKMVVGEVDDGDVDEWEALRKKREQRKGLHDVVQEPPTFNRVPREIFKVKDGAKVNVGNIPNSVGSLRKREELVGERQGIIETYRKLIAAKREG</sequence>
<evidence type="ECO:0000313" key="3">
    <source>
        <dbReference type="Proteomes" id="UP001152607"/>
    </source>
</evidence>
<dbReference type="AlphaFoldDB" id="A0A9W4XR39"/>
<dbReference type="PANTHER" id="PTHR40644">
    <property type="entry name" value="UPF0653 PROTEIN C607.02C"/>
    <property type="match status" value="1"/>
</dbReference>
<dbReference type="EMBL" id="CAOQHR010000011">
    <property type="protein sequence ID" value="CAI6341179.1"/>
    <property type="molecule type" value="Genomic_DNA"/>
</dbReference>
<feature type="compositionally biased region" description="Basic residues" evidence="1">
    <location>
        <begin position="232"/>
        <end position="243"/>
    </location>
</feature>
<feature type="region of interest" description="Disordered" evidence="1">
    <location>
        <begin position="1"/>
        <end position="140"/>
    </location>
</feature>
<gene>
    <name evidence="2" type="ORF">PDIGIT_LOCUS14372</name>
</gene>
<reference evidence="2" key="1">
    <citation type="submission" date="2023-01" db="EMBL/GenBank/DDBJ databases">
        <authorList>
            <person name="Van Ghelder C."/>
            <person name="Rancurel C."/>
        </authorList>
    </citation>
    <scope>NUCLEOTIDE SEQUENCE</scope>
    <source>
        <strain evidence="2">CNCM I-4278</strain>
    </source>
</reference>
<evidence type="ECO:0000313" key="2">
    <source>
        <dbReference type="EMBL" id="CAI6341179.1"/>
    </source>
</evidence>
<organism evidence="2 3">
    <name type="scientific">Periconia digitata</name>
    <dbReference type="NCBI Taxonomy" id="1303443"/>
    <lineage>
        <taxon>Eukaryota</taxon>
        <taxon>Fungi</taxon>
        <taxon>Dikarya</taxon>
        <taxon>Ascomycota</taxon>
        <taxon>Pezizomycotina</taxon>
        <taxon>Dothideomycetes</taxon>
        <taxon>Pleosporomycetidae</taxon>
        <taxon>Pleosporales</taxon>
        <taxon>Massarineae</taxon>
        <taxon>Periconiaceae</taxon>
        <taxon>Periconia</taxon>
    </lineage>
</organism>